<organism evidence="1">
    <name type="scientific">Rhizophora mucronata</name>
    <name type="common">Asiatic mangrove</name>
    <dbReference type="NCBI Taxonomy" id="61149"/>
    <lineage>
        <taxon>Eukaryota</taxon>
        <taxon>Viridiplantae</taxon>
        <taxon>Streptophyta</taxon>
        <taxon>Embryophyta</taxon>
        <taxon>Tracheophyta</taxon>
        <taxon>Spermatophyta</taxon>
        <taxon>Magnoliopsida</taxon>
        <taxon>eudicotyledons</taxon>
        <taxon>Gunneridae</taxon>
        <taxon>Pentapetalae</taxon>
        <taxon>rosids</taxon>
        <taxon>fabids</taxon>
        <taxon>Malpighiales</taxon>
        <taxon>Rhizophoraceae</taxon>
        <taxon>Rhizophora</taxon>
    </lineage>
</organism>
<proteinExistence type="predicted"/>
<protein>
    <submittedName>
        <fullName evidence="1">Uncharacterized protein</fullName>
    </submittedName>
</protein>
<sequence>MMKRESVECCLIFFATKRRYEKGQFRNSVPLGQEVG</sequence>
<reference evidence="1" key="1">
    <citation type="submission" date="2018-02" db="EMBL/GenBank/DDBJ databases">
        <title>Rhizophora mucronata_Transcriptome.</title>
        <authorList>
            <person name="Meera S.P."/>
            <person name="Sreeshan A."/>
            <person name="Augustine A."/>
        </authorList>
    </citation>
    <scope>NUCLEOTIDE SEQUENCE</scope>
    <source>
        <tissue evidence="1">Leaf</tissue>
    </source>
</reference>
<evidence type="ECO:0000313" key="1">
    <source>
        <dbReference type="EMBL" id="MBX44996.1"/>
    </source>
</evidence>
<accession>A0A2P2NR58</accession>
<dbReference type="AlphaFoldDB" id="A0A2P2NR58"/>
<dbReference type="EMBL" id="GGEC01064512">
    <property type="protein sequence ID" value="MBX44996.1"/>
    <property type="molecule type" value="Transcribed_RNA"/>
</dbReference>
<name>A0A2P2NR58_RHIMU</name>